<organism evidence="4">
    <name type="scientific">Cacopsylla melanoneura</name>
    <dbReference type="NCBI Taxonomy" id="428564"/>
    <lineage>
        <taxon>Eukaryota</taxon>
        <taxon>Metazoa</taxon>
        <taxon>Ecdysozoa</taxon>
        <taxon>Arthropoda</taxon>
        <taxon>Hexapoda</taxon>
        <taxon>Insecta</taxon>
        <taxon>Pterygota</taxon>
        <taxon>Neoptera</taxon>
        <taxon>Paraneoptera</taxon>
        <taxon>Hemiptera</taxon>
        <taxon>Sternorrhyncha</taxon>
        <taxon>Psylloidea</taxon>
        <taxon>Psyllidae</taxon>
        <taxon>Psyllinae</taxon>
        <taxon>Cacopsylla</taxon>
    </lineage>
</organism>
<dbReference type="InterPro" id="IPR012337">
    <property type="entry name" value="RNaseH-like_sf"/>
</dbReference>
<name>A0A8D8SAV4_9HEMI</name>
<dbReference type="PANTHER" id="PTHR37984">
    <property type="entry name" value="PROTEIN CBG26694"/>
    <property type="match status" value="1"/>
</dbReference>
<proteinExistence type="predicted"/>
<dbReference type="InterPro" id="IPR001584">
    <property type="entry name" value="Integrase_cat-core"/>
</dbReference>
<dbReference type="PANTHER" id="PTHR37984:SF8">
    <property type="entry name" value="CCHC-TYPE DOMAIN-CONTAINING PROTEIN"/>
    <property type="match status" value="1"/>
</dbReference>
<accession>A0A8D8SAV4</accession>
<reference evidence="4" key="1">
    <citation type="submission" date="2021-05" db="EMBL/GenBank/DDBJ databases">
        <authorList>
            <person name="Alioto T."/>
            <person name="Alioto T."/>
            <person name="Gomez Garrido J."/>
        </authorList>
    </citation>
    <scope>NUCLEOTIDE SEQUENCE</scope>
</reference>
<dbReference type="FunFam" id="1.10.340.70:FF:000003">
    <property type="entry name" value="Protein CBG25708"/>
    <property type="match status" value="1"/>
</dbReference>
<sequence>MLLALQKYDITVSYLSGKKLIVADFLSRAPMNETECVEYENVDIYSLREKELCNMFETINQIEGLDFKNTTIERIKQETDNDEILQRLIEVIKKGWPRHKENLQCDDLYEYWEFRDELSVDNGVILRSDTILIPKSMRSEMLTRIHKAHQGKDQCIRKARASLFWPRMSHDIEQKVKSCSTCNAYPMSPRHLPMQTHETPSLPWERVAADVFHVDENNYIIVVDYYSDYFEIEKLNSLSAAHMILCMKKIFAIHGVPNVLVTDGAPQFINDLFKTFASQWEFTHITSSPLHSQGNGKAESAVKIAKQIIKKTRLEGVDPFAAILEWRNSPTGNTSVSPVQKLMSRKTRSFVPVVSKQLQPNIVVGVPEAIDLRKRTYKYYYDKKARNLPDLEIGQGVRVKPQERGRPWMRGRVEDKLTPRSYVVKTANSTIRRNREYLVPSYEPPPLLPISCPSPTPEPPPTLLPINCPSPTPRVPQVVSPVPVHNPTLPRVFNEQLPRTTKSGRVIKTPDRWSYARH</sequence>
<protein>
    <recommendedName>
        <fullName evidence="1">RNA-directed DNA polymerase</fullName>
        <ecNumber evidence="1">2.7.7.49</ecNumber>
    </recommendedName>
</protein>
<dbReference type="Pfam" id="PF17921">
    <property type="entry name" value="Integrase_H2C2"/>
    <property type="match status" value="1"/>
</dbReference>
<evidence type="ECO:0000256" key="1">
    <source>
        <dbReference type="ARBA" id="ARBA00012493"/>
    </source>
</evidence>
<evidence type="ECO:0000313" key="4">
    <source>
        <dbReference type="EMBL" id="CAG6664477.1"/>
    </source>
</evidence>
<evidence type="ECO:0000259" key="3">
    <source>
        <dbReference type="PROSITE" id="PS50994"/>
    </source>
</evidence>
<dbReference type="AlphaFoldDB" id="A0A8D8SAV4"/>
<dbReference type="FunFam" id="3.30.420.10:FF:000063">
    <property type="entry name" value="Retrovirus-related Pol polyprotein from transposon 297-like Protein"/>
    <property type="match status" value="1"/>
</dbReference>
<evidence type="ECO:0000256" key="2">
    <source>
        <dbReference type="SAM" id="MobiDB-lite"/>
    </source>
</evidence>
<dbReference type="InterPro" id="IPR050951">
    <property type="entry name" value="Retrovirus_Pol_polyprotein"/>
</dbReference>
<dbReference type="EMBL" id="HBUF01207806">
    <property type="protein sequence ID" value="CAG6664477.1"/>
    <property type="molecule type" value="Transcribed_RNA"/>
</dbReference>
<dbReference type="SUPFAM" id="SSF53098">
    <property type="entry name" value="Ribonuclease H-like"/>
    <property type="match status" value="1"/>
</dbReference>
<dbReference type="InterPro" id="IPR036397">
    <property type="entry name" value="RNaseH_sf"/>
</dbReference>
<feature type="region of interest" description="Disordered" evidence="2">
    <location>
        <begin position="498"/>
        <end position="518"/>
    </location>
</feature>
<dbReference type="PROSITE" id="PS50994">
    <property type="entry name" value="INTEGRASE"/>
    <property type="match status" value="1"/>
</dbReference>
<dbReference type="Gene3D" id="1.10.340.70">
    <property type="match status" value="1"/>
</dbReference>
<dbReference type="Gene3D" id="3.30.420.10">
    <property type="entry name" value="Ribonuclease H-like superfamily/Ribonuclease H"/>
    <property type="match status" value="1"/>
</dbReference>
<feature type="domain" description="Integrase catalytic" evidence="3">
    <location>
        <begin position="199"/>
        <end position="311"/>
    </location>
</feature>
<dbReference type="EC" id="2.7.7.49" evidence="1"/>
<dbReference type="InterPro" id="IPR041588">
    <property type="entry name" value="Integrase_H2C2"/>
</dbReference>
<dbReference type="GO" id="GO:0003964">
    <property type="term" value="F:RNA-directed DNA polymerase activity"/>
    <property type="evidence" value="ECO:0007669"/>
    <property type="project" value="UniProtKB-EC"/>
</dbReference>
<dbReference type="GO" id="GO:0003676">
    <property type="term" value="F:nucleic acid binding"/>
    <property type="evidence" value="ECO:0007669"/>
    <property type="project" value="InterPro"/>
</dbReference>
<dbReference type="GO" id="GO:0015074">
    <property type="term" value="P:DNA integration"/>
    <property type="evidence" value="ECO:0007669"/>
    <property type="project" value="InterPro"/>
</dbReference>